<feature type="chain" id="PRO_5002242339" description="DoxX family protein" evidence="8">
    <location>
        <begin position="28"/>
        <end position="157"/>
    </location>
</feature>
<accession>A0A0D2G9Z8</accession>
<evidence type="ECO:0000256" key="7">
    <source>
        <dbReference type="SAM" id="Phobius"/>
    </source>
</evidence>
<dbReference type="InterPro" id="IPR051907">
    <property type="entry name" value="DoxX-like_oxidoreductase"/>
</dbReference>
<evidence type="ECO:0008006" key="11">
    <source>
        <dbReference type="Google" id="ProtNLM"/>
    </source>
</evidence>
<dbReference type="Pfam" id="PF07681">
    <property type="entry name" value="DoxX"/>
    <property type="match status" value="1"/>
</dbReference>
<feature type="transmembrane region" description="Helical" evidence="7">
    <location>
        <begin position="56"/>
        <end position="86"/>
    </location>
</feature>
<organism evidence="9 10">
    <name type="scientific">Phialophora macrospora</name>
    <dbReference type="NCBI Taxonomy" id="1851006"/>
    <lineage>
        <taxon>Eukaryota</taxon>
        <taxon>Fungi</taxon>
        <taxon>Dikarya</taxon>
        <taxon>Ascomycota</taxon>
        <taxon>Pezizomycotina</taxon>
        <taxon>Eurotiomycetes</taxon>
        <taxon>Chaetothyriomycetidae</taxon>
        <taxon>Chaetothyriales</taxon>
        <taxon>Herpotrichiellaceae</taxon>
        <taxon>Phialophora</taxon>
    </lineage>
</organism>
<gene>
    <name evidence="9" type="ORF">PV04_04700</name>
</gene>
<dbReference type="PANTHER" id="PTHR33452:SF1">
    <property type="entry name" value="INNER MEMBRANE PROTEIN YPHA-RELATED"/>
    <property type="match status" value="1"/>
</dbReference>
<name>A0A0D2G9Z8_9EURO</name>
<evidence type="ECO:0000256" key="6">
    <source>
        <dbReference type="SAM" id="MobiDB-lite"/>
    </source>
</evidence>
<sequence length="157" mass="16987">MNFPKGLFRAPARFLMALLFILSGVSKLTSVAQTQQYMEAYGVPGVLIWPAAALEITGGTMVLTGTFTTPISVVLSAWCLLTAAIFHRDLKDQTQMIMFLKNMAMAGGFLVLAESAIEAWSPTVATGKQDESTESRRLSPLKRSEPGSYGGSAEYDK</sequence>
<keyword evidence="2" id="KW-1003">Cell membrane</keyword>
<evidence type="ECO:0000256" key="5">
    <source>
        <dbReference type="ARBA" id="ARBA00023136"/>
    </source>
</evidence>
<reference evidence="9 10" key="1">
    <citation type="submission" date="2015-01" db="EMBL/GenBank/DDBJ databases">
        <title>The Genome Sequence of Capronia semiimmersa CBS27337.</title>
        <authorList>
            <consortium name="The Broad Institute Genomics Platform"/>
            <person name="Cuomo C."/>
            <person name="de Hoog S."/>
            <person name="Gorbushina A."/>
            <person name="Stielow B."/>
            <person name="Teixiera M."/>
            <person name="Abouelleil A."/>
            <person name="Chapman S.B."/>
            <person name="Priest M."/>
            <person name="Young S.K."/>
            <person name="Wortman J."/>
            <person name="Nusbaum C."/>
            <person name="Birren B."/>
        </authorList>
    </citation>
    <scope>NUCLEOTIDE SEQUENCE [LARGE SCALE GENOMIC DNA]</scope>
    <source>
        <strain evidence="9 10">CBS 27337</strain>
    </source>
</reference>
<dbReference type="PANTHER" id="PTHR33452">
    <property type="entry name" value="OXIDOREDUCTASE CATD-RELATED"/>
    <property type="match status" value="1"/>
</dbReference>
<evidence type="ECO:0000256" key="3">
    <source>
        <dbReference type="ARBA" id="ARBA00022692"/>
    </source>
</evidence>
<keyword evidence="4 7" id="KW-1133">Transmembrane helix</keyword>
<keyword evidence="3 7" id="KW-0812">Transmembrane</keyword>
<keyword evidence="5 7" id="KW-0472">Membrane</keyword>
<evidence type="ECO:0000256" key="4">
    <source>
        <dbReference type="ARBA" id="ARBA00022989"/>
    </source>
</evidence>
<dbReference type="Proteomes" id="UP000054266">
    <property type="component" value="Unassembled WGS sequence"/>
</dbReference>
<feature type="region of interest" description="Disordered" evidence="6">
    <location>
        <begin position="123"/>
        <end position="157"/>
    </location>
</feature>
<proteinExistence type="predicted"/>
<feature type="signal peptide" evidence="8">
    <location>
        <begin position="1"/>
        <end position="27"/>
    </location>
</feature>
<keyword evidence="10" id="KW-1185">Reference proteome</keyword>
<dbReference type="GO" id="GO:0005886">
    <property type="term" value="C:plasma membrane"/>
    <property type="evidence" value="ECO:0007669"/>
    <property type="project" value="UniProtKB-SubCell"/>
</dbReference>
<evidence type="ECO:0000313" key="9">
    <source>
        <dbReference type="EMBL" id="KIW68779.1"/>
    </source>
</evidence>
<feature type="compositionally biased region" description="Basic and acidic residues" evidence="6">
    <location>
        <begin position="128"/>
        <end position="145"/>
    </location>
</feature>
<dbReference type="HOGENOM" id="CLU_058421_8_3_1"/>
<protein>
    <recommendedName>
        <fullName evidence="11">DoxX family protein</fullName>
    </recommendedName>
</protein>
<comment type="subcellular location">
    <subcellularLocation>
        <location evidence="1">Cell membrane</location>
        <topology evidence="1">Multi-pass membrane protein</topology>
    </subcellularLocation>
</comment>
<keyword evidence="8" id="KW-0732">Signal</keyword>
<evidence type="ECO:0000313" key="10">
    <source>
        <dbReference type="Proteomes" id="UP000054266"/>
    </source>
</evidence>
<dbReference type="AlphaFoldDB" id="A0A0D2G9Z8"/>
<evidence type="ECO:0000256" key="8">
    <source>
        <dbReference type="SAM" id="SignalP"/>
    </source>
</evidence>
<dbReference type="EMBL" id="KN846958">
    <property type="protein sequence ID" value="KIW68779.1"/>
    <property type="molecule type" value="Genomic_DNA"/>
</dbReference>
<evidence type="ECO:0000256" key="2">
    <source>
        <dbReference type="ARBA" id="ARBA00022475"/>
    </source>
</evidence>
<dbReference type="InterPro" id="IPR032808">
    <property type="entry name" value="DoxX"/>
</dbReference>
<evidence type="ECO:0000256" key="1">
    <source>
        <dbReference type="ARBA" id="ARBA00004651"/>
    </source>
</evidence>